<sequence length="245" mass="26547">MHFLATFALAVSFTLVAASPHSPRDQGLSGNSTATASIPAPTQSYCTRATPGLTNCSPDQCPHQYTFDEYASGKGSSVGQSNQQPYYRFLILFQVNKALCEEQAHEHWKTVHADLTLISKDMGIDVLGYVQFHADAAHKEALQPLVVSGSLMSTPRAIRWDGIAEFHAKDGASIQRFMSNVFANPALVNDQNYFTNRGIKLQVMVGGYYATVVLTKAGYDTLIFGSGIATSEGTDGVMPGDPRFN</sequence>
<dbReference type="AlphaFoldDB" id="A0A6A5UJG4"/>
<protein>
    <recommendedName>
        <fullName evidence="4">EthD domain-containing protein</fullName>
    </recommendedName>
</protein>
<evidence type="ECO:0008006" key="4">
    <source>
        <dbReference type="Google" id="ProtNLM"/>
    </source>
</evidence>
<dbReference type="Gene3D" id="3.30.70.100">
    <property type="match status" value="1"/>
</dbReference>
<organism evidence="2 3">
    <name type="scientific">Bimuria novae-zelandiae CBS 107.79</name>
    <dbReference type="NCBI Taxonomy" id="1447943"/>
    <lineage>
        <taxon>Eukaryota</taxon>
        <taxon>Fungi</taxon>
        <taxon>Dikarya</taxon>
        <taxon>Ascomycota</taxon>
        <taxon>Pezizomycotina</taxon>
        <taxon>Dothideomycetes</taxon>
        <taxon>Pleosporomycetidae</taxon>
        <taxon>Pleosporales</taxon>
        <taxon>Massarineae</taxon>
        <taxon>Didymosphaeriaceae</taxon>
        <taxon>Bimuria</taxon>
    </lineage>
</organism>
<dbReference type="Proteomes" id="UP000800036">
    <property type="component" value="Unassembled WGS sequence"/>
</dbReference>
<reference evidence="2" key="1">
    <citation type="journal article" date="2020" name="Stud. Mycol.">
        <title>101 Dothideomycetes genomes: a test case for predicting lifestyles and emergence of pathogens.</title>
        <authorList>
            <person name="Haridas S."/>
            <person name="Albert R."/>
            <person name="Binder M."/>
            <person name="Bloem J."/>
            <person name="Labutti K."/>
            <person name="Salamov A."/>
            <person name="Andreopoulos B."/>
            <person name="Baker S."/>
            <person name="Barry K."/>
            <person name="Bills G."/>
            <person name="Bluhm B."/>
            <person name="Cannon C."/>
            <person name="Castanera R."/>
            <person name="Culley D."/>
            <person name="Daum C."/>
            <person name="Ezra D."/>
            <person name="Gonzalez J."/>
            <person name="Henrissat B."/>
            <person name="Kuo A."/>
            <person name="Liang C."/>
            <person name="Lipzen A."/>
            <person name="Lutzoni F."/>
            <person name="Magnuson J."/>
            <person name="Mondo S."/>
            <person name="Nolan M."/>
            <person name="Ohm R."/>
            <person name="Pangilinan J."/>
            <person name="Park H.-J."/>
            <person name="Ramirez L."/>
            <person name="Alfaro M."/>
            <person name="Sun H."/>
            <person name="Tritt A."/>
            <person name="Yoshinaga Y."/>
            <person name="Zwiers L.-H."/>
            <person name="Turgeon B."/>
            <person name="Goodwin S."/>
            <person name="Spatafora J."/>
            <person name="Crous P."/>
            <person name="Grigoriev I."/>
        </authorList>
    </citation>
    <scope>NUCLEOTIDE SEQUENCE</scope>
    <source>
        <strain evidence="2">CBS 107.79</strain>
    </source>
</reference>
<keyword evidence="1" id="KW-0732">Signal</keyword>
<proteinExistence type="predicted"/>
<name>A0A6A5UJG4_9PLEO</name>
<dbReference type="EMBL" id="ML976771">
    <property type="protein sequence ID" value="KAF1965071.1"/>
    <property type="molecule type" value="Genomic_DNA"/>
</dbReference>
<feature type="signal peptide" evidence="1">
    <location>
        <begin position="1"/>
        <end position="18"/>
    </location>
</feature>
<evidence type="ECO:0000313" key="2">
    <source>
        <dbReference type="EMBL" id="KAF1965071.1"/>
    </source>
</evidence>
<accession>A0A6A5UJG4</accession>
<feature type="chain" id="PRO_5025556203" description="EthD domain-containing protein" evidence="1">
    <location>
        <begin position="19"/>
        <end position="245"/>
    </location>
</feature>
<gene>
    <name evidence="2" type="ORF">BU23DRAFT_546541</name>
</gene>
<keyword evidence="3" id="KW-1185">Reference proteome</keyword>
<dbReference type="OrthoDB" id="3454835at2759"/>
<evidence type="ECO:0000313" key="3">
    <source>
        <dbReference type="Proteomes" id="UP000800036"/>
    </source>
</evidence>
<evidence type="ECO:0000256" key="1">
    <source>
        <dbReference type="SAM" id="SignalP"/>
    </source>
</evidence>